<keyword evidence="2" id="KW-0812">Transmembrane</keyword>
<proteinExistence type="inferred from homology"/>
<dbReference type="InterPro" id="IPR002401">
    <property type="entry name" value="Cyt_P450_E_grp-I"/>
</dbReference>
<dbReference type="PROSITE" id="PS00086">
    <property type="entry name" value="CYTOCHROME_P450"/>
    <property type="match status" value="1"/>
</dbReference>
<sequence>MEFMLAVLLLSLVLCISAVAVFRRRAWAWAVHNGQQPIIEISDRAVARRALMDHADAFCNRPLNLFPVALVSGRRRSHSDNLTSVPYGPRWRALRCTLNAAVLHPSRLGHMDPLRPEAFVLAVDGSKDFASSKTAKLLHWRRWRRFLAFRGKQAELFLPLVNARRNANRHLKLSGGLPAYLDHLLDARVPVDDDTADGKALRLLTDDELVSLLSEFLGAGPGTVVSSMEWTLAHLVLQPEVQNSIRREVDAVEGALSEARVRQMKYMRAVVLESLRLHPPIPVLLRDVPDQAVAGILGCAIAAVPTEGMRAHFNLGEIGRDKNAWTEPDAFHPERFLAGGEGEGVGLVPGPKEIKMMPFGAGRRACPGGGLATMHVKSFVAALVREFEWAPPAGGGVDLTELDGFFKDTAHGKLYQAPPGAYSANIKELGLCTVCREPCGRHPANSSQVARPFAVDGPETLMKVARQSMRRIKLGDDEAGRLLDILPPKNICIGVPFVTGLTNTNLMTKHMMGAGPAGPKVENFLSV</sequence>
<dbReference type="OMA" id="MEFLFAY"/>
<dbReference type="Gene3D" id="1.10.630.10">
    <property type="entry name" value="Cytochrome P450"/>
    <property type="match status" value="1"/>
</dbReference>
<dbReference type="InterPro" id="IPR036396">
    <property type="entry name" value="Cyt_P450_sf"/>
</dbReference>
<evidence type="ECO:0000256" key="7">
    <source>
        <dbReference type="RuleBase" id="RU000461"/>
    </source>
</evidence>
<keyword evidence="3 6" id="KW-0479">Metal-binding</keyword>
<dbReference type="PANTHER" id="PTHR24298">
    <property type="entry name" value="FLAVONOID 3'-MONOOXYGENASE-RELATED"/>
    <property type="match status" value="1"/>
</dbReference>
<keyword evidence="5" id="KW-0472">Membrane</keyword>
<dbReference type="InterPro" id="IPR001128">
    <property type="entry name" value="Cyt_P450"/>
</dbReference>
<dbReference type="PRINTS" id="PR00463">
    <property type="entry name" value="EP450I"/>
</dbReference>
<dbReference type="STRING" id="4572.M8ARB1"/>
<dbReference type="GO" id="GO:0016020">
    <property type="term" value="C:membrane"/>
    <property type="evidence" value="ECO:0007669"/>
    <property type="project" value="UniProtKB-SubCell"/>
</dbReference>
<evidence type="ECO:0000313" key="8">
    <source>
        <dbReference type="EMBL" id="EMS67700.1"/>
    </source>
</evidence>
<dbReference type="GO" id="GO:0016709">
    <property type="term" value="F:oxidoreductase activity, acting on paired donors, with incorporation or reduction of molecular oxygen, NAD(P)H as one donor, and incorporation of one atom of oxygen"/>
    <property type="evidence" value="ECO:0007669"/>
    <property type="project" value="TreeGrafter"/>
</dbReference>
<keyword evidence="6 7" id="KW-0349">Heme</keyword>
<dbReference type="GO" id="GO:0020037">
    <property type="term" value="F:heme binding"/>
    <property type="evidence" value="ECO:0007669"/>
    <property type="project" value="InterPro"/>
</dbReference>
<dbReference type="AlphaFoldDB" id="M8ARB1"/>
<keyword evidence="4" id="KW-1133">Transmembrane helix</keyword>
<dbReference type="SUPFAM" id="SSF48264">
    <property type="entry name" value="Cytochrome P450"/>
    <property type="match status" value="1"/>
</dbReference>
<dbReference type="GO" id="GO:0005506">
    <property type="term" value="F:iron ion binding"/>
    <property type="evidence" value="ECO:0007669"/>
    <property type="project" value="InterPro"/>
</dbReference>
<dbReference type="Pfam" id="PF00067">
    <property type="entry name" value="p450"/>
    <property type="match status" value="1"/>
</dbReference>
<comment type="similarity">
    <text evidence="7">Belongs to the cytochrome P450 family.</text>
</comment>
<evidence type="ECO:0000256" key="2">
    <source>
        <dbReference type="ARBA" id="ARBA00022692"/>
    </source>
</evidence>
<evidence type="ECO:0000256" key="3">
    <source>
        <dbReference type="ARBA" id="ARBA00022723"/>
    </source>
</evidence>
<keyword evidence="7" id="KW-0503">Monooxygenase</keyword>
<name>M8ARB1_TRIUA</name>
<dbReference type="PANTHER" id="PTHR24298:SF389">
    <property type="entry name" value="OS04G0128400 PROTEIN"/>
    <property type="match status" value="1"/>
</dbReference>
<keyword evidence="7" id="KW-0560">Oxidoreductase</keyword>
<dbReference type="eggNOG" id="KOG0156">
    <property type="taxonomic scope" value="Eukaryota"/>
</dbReference>
<accession>M8ARB1</accession>
<dbReference type="InterPro" id="IPR051103">
    <property type="entry name" value="Plant_metabolite_P450s"/>
</dbReference>
<evidence type="ECO:0000256" key="4">
    <source>
        <dbReference type="ARBA" id="ARBA00022989"/>
    </source>
</evidence>
<comment type="cofactor">
    <cofactor evidence="6">
        <name>heme</name>
        <dbReference type="ChEBI" id="CHEBI:30413"/>
    </cofactor>
</comment>
<evidence type="ECO:0000256" key="1">
    <source>
        <dbReference type="ARBA" id="ARBA00004167"/>
    </source>
</evidence>
<dbReference type="InterPro" id="IPR017972">
    <property type="entry name" value="Cyt_P450_CS"/>
</dbReference>
<organism evidence="8">
    <name type="scientific">Triticum urartu</name>
    <name type="common">Red wild einkorn</name>
    <name type="synonym">Crithodium urartu</name>
    <dbReference type="NCBI Taxonomy" id="4572"/>
    <lineage>
        <taxon>Eukaryota</taxon>
        <taxon>Viridiplantae</taxon>
        <taxon>Streptophyta</taxon>
        <taxon>Embryophyta</taxon>
        <taxon>Tracheophyta</taxon>
        <taxon>Spermatophyta</taxon>
        <taxon>Magnoliopsida</taxon>
        <taxon>Liliopsida</taxon>
        <taxon>Poales</taxon>
        <taxon>Poaceae</taxon>
        <taxon>BOP clade</taxon>
        <taxon>Pooideae</taxon>
        <taxon>Triticodae</taxon>
        <taxon>Triticeae</taxon>
        <taxon>Triticinae</taxon>
        <taxon>Triticum</taxon>
    </lineage>
</organism>
<dbReference type="PRINTS" id="PR00385">
    <property type="entry name" value="P450"/>
</dbReference>
<keyword evidence="6 7" id="KW-0408">Iron</keyword>
<evidence type="ECO:0000256" key="6">
    <source>
        <dbReference type="PIRSR" id="PIRSR602401-1"/>
    </source>
</evidence>
<comment type="subcellular location">
    <subcellularLocation>
        <location evidence="1">Membrane</location>
        <topology evidence="1">Single-pass membrane protein</topology>
    </subcellularLocation>
</comment>
<reference evidence="8" key="1">
    <citation type="journal article" date="2013" name="Nature">
        <title>Draft genome of the wheat A-genome progenitor Triticum urartu.</title>
        <authorList>
            <person name="Ling H.Q."/>
            <person name="Zhao S."/>
            <person name="Liu D."/>
            <person name="Wang J."/>
            <person name="Sun H."/>
            <person name="Zhang C."/>
            <person name="Fan H."/>
            <person name="Li D."/>
            <person name="Dong L."/>
            <person name="Tao Y."/>
            <person name="Gao C."/>
            <person name="Wu H."/>
            <person name="Li Y."/>
            <person name="Cui Y."/>
            <person name="Guo X."/>
            <person name="Zheng S."/>
            <person name="Wang B."/>
            <person name="Yu K."/>
            <person name="Liang Q."/>
            <person name="Yang W."/>
            <person name="Lou X."/>
            <person name="Chen J."/>
            <person name="Feng M."/>
            <person name="Jian J."/>
            <person name="Zhang X."/>
            <person name="Luo G."/>
            <person name="Jiang Y."/>
            <person name="Liu J."/>
            <person name="Wang Z."/>
            <person name="Sha Y."/>
            <person name="Zhang B."/>
            <person name="Wu H."/>
            <person name="Tang D."/>
            <person name="Shen Q."/>
            <person name="Xue P."/>
            <person name="Zou S."/>
            <person name="Wang X."/>
            <person name="Liu X."/>
            <person name="Wang F."/>
            <person name="Yang Y."/>
            <person name="An X."/>
            <person name="Dong Z."/>
            <person name="Zhang K."/>
            <person name="Zhang X."/>
            <person name="Luo M.C."/>
            <person name="Dvorak J."/>
            <person name="Tong Y."/>
            <person name="Wang J."/>
            <person name="Yang H."/>
            <person name="Li Z."/>
            <person name="Wang D."/>
            <person name="Zhang A."/>
            <person name="Wang J."/>
        </authorList>
    </citation>
    <scope>NUCLEOTIDE SEQUENCE</scope>
</reference>
<feature type="binding site" description="axial binding residue" evidence="6">
    <location>
        <position position="366"/>
    </location>
    <ligand>
        <name>heme</name>
        <dbReference type="ChEBI" id="CHEBI:30413"/>
    </ligand>
    <ligandPart>
        <name>Fe</name>
        <dbReference type="ChEBI" id="CHEBI:18248"/>
    </ligandPart>
</feature>
<dbReference type="EMBL" id="KD016014">
    <property type="protein sequence ID" value="EMS67700.1"/>
    <property type="molecule type" value="Genomic_DNA"/>
</dbReference>
<gene>
    <name evidence="8" type="ORF">TRIUR3_02715</name>
</gene>
<evidence type="ECO:0000256" key="5">
    <source>
        <dbReference type="ARBA" id="ARBA00023136"/>
    </source>
</evidence>
<protein>
    <submittedName>
        <fullName evidence="8">Cytochrome P450 89A2</fullName>
    </submittedName>
</protein>